<dbReference type="SUPFAM" id="SSF52283">
    <property type="entry name" value="Formate/glycerate dehydrogenase catalytic domain-like"/>
    <property type="match status" value="1"/>
</dbReference>
<dbReference type="GeneID" id="93571115"/>
<evidence type="ECO:0000313" key="6">
    <source>
        <dbReference type="Proteomes" id="UP000184499"/>
    </source>
</evidence>
<keyword evidence="1 2" id="KW-0560">Oxidoreductase</keyword>
<dbReference type="GO" id="GO:0051287">
    <property type="term" value="F:NAD binding"/>
    <property type="evidence" value="ECO:0007669"/>
    <property type="project" value="InterPro"/>
</dbReference>
<name>A0A1L9U8G2_ASPBC</name>
<dbReference type="PANTHER" id="PTHR10996">
    <property type="entry name" value="2-HYDROXYACID DEHYDROGENASE-RELATED"/>
    <property type="match status" value="1"/>
</dbReference>
<dbReference type="OrthoDB" id="9991913at2759"/>
<feature type="domain" description="D-isomer specific 2-hydroxyacid dehydrogenase NAD-binding" evidence="4">
    <location>
        <begin position="126"/>
        <end position="307"/>
    </location>
</feature>
<dbReference type="Gene3D" id="3.40.50.720">
    <property type="entry name" value="NAD(P)-binding Rossmann-like Domain"/>
    <property type="match status" value="2"/>
</dbReference>
<dbReference type="SUPFAM" id="SSF51735">
    <property type="entry name" value="NAD(P)-binding Rossmann-fold domains"/>
    <property type="match status" value="1"/>
</dbReference>
<dbReference type="GO" id="GO:0005829">
    <property type="term" value="C:cytosol"/>
    <property type="evidence" value="ECO:0007669"/>
    <property type="project" value="TreeGrafter"/>
</dbReference>
<evidence type="ECO:0000256" key="2">
    <source>
        <dbReference type="RuleBase" id="RU003719"/>
    </source>
</evidence>
<evidence type="ECO:0000259" key="3">
    <source>
        <dbReference type="Pfam" id="PF00389"/>
    </source>
</evidence>
<dbReference type="FunFam" id="3.40.50.720:FF:000526">
    <property type="entry name" value="D-mandelate dehydrogenase, putative"/>
    <property type="match status" value="1"/>
</dbReference>
<evidence type="ECO:0000259" key="4">
    <source>
        <dbReference type="Pfam" id="PF02826"/>
    </source>
</evidence>
<dbReference type="InterPro" id="IPR036291">
    <property type="entry name" value="NAD(P)-bd_dom_sf"/>
</dbReference>
<dbReference type="CDD" id="cd12168">
    <property type="entry name" value="Mand_dh_like"/>
    <property type="match status" value="1"/>
</dbReference>
<dbReference type="AlphaFoldDB" id="A0A1L9U8G2"/>
<dbReference type="InterPro" id="IPR050223">
    <property type="entry name" value="D-isomer_2-hydroxyacid_DH"/>
</dbReference>
<dbReference type="OMA" id="KWNHDLY"/>
<dbReference type="InterPro" id="IPR006140">
    <property type="entry name" value="D-isomer_DH_NAD-bd"/>
</dbReference>
<dbReference type="Proteomes" id="UP000184499">
    <property type="component" value="Unassembled WGS sequence"/>
</dbReference>
<keyword evidence="6" id="KW-1185">Reference proteome</keyword>
<gene>
    <name evidence="5" type="ORF">ASPBRDRAFT_134614</name>
</gene>
<dbReference type="RefSeq" id="XP_067475225.1">
    <property type="nucleotide sequence ID" value="XM_067618627.1"/>
</dbReference>
<proteinExistence type="inferred from homology"/>
<dbReference type="PANTHER" id="PTHR10996:SF281">
    <property type="entry name" value="D-ISOMER SPECIFIC 2-HYDROXYACID DEHYDROGENASE NAD-BINDING DOMAIN-CONTAINING PROTEIN-RELATED"/>
    <property type="match status" value="1"/>
</dbReference>
<dbReference type="Pfam" id="PF00389">
    <property type="entry name" value="2-Hacid_dh"/>
    <property type="match status" value="1"/>
</dbReference>
<evidence type="ECO:0008006" key="7">
    <source>
        <dbReference type="Google" id="ProtNLM"/>
    </source>
</evidence>
<accession>A0A1L9U8G2</accession>
<reference evidence="6" key="1">
    <citation type="journal article" date="2017" name="Genome Biol.">
        <title>Comparative genomics reveals high biological diversity and specific adaptations in the industrially and medically important fungal genus Aspergillus.</title>
        <authorList>
            <person name="de Vries R.P."/>
            <person name="Riley R."/>
            <person name="Wiebenga A."/>
            <person name="Aguilar-Osorio G."/>
            <person name="Amillis S."/>
            <person name="Uchima C.A."/>
            <person name="Anderluh G."/>
            <person name="Asadollahi M."/>
            <person name="Askin M."/>
            <person name="Barry K."/>
            <person name="Battaglia E."/>
            <person name="Bayram O."/>
            <person name="Benocci T."/>
            <person name="Braus-Stromeyer S.A."/>
            <person name="Caldana C."/>
            <person name="Canovas D."/>
            <person name="Cerqueira G.C."/>
            <person name="Chen F."/>
            <person name="Chen W."/>
            <person name="Choi C."/>
            <person name="Clum A."/>
            <person name="Dos Santos R.A."/>
            <person name="Damasio A.R."/>
            <person name="Diallinas G."/>
            <person name="Emri T."/>
            <person name="Fekete E."/>
            <person name="Flipphi M."/>
            <person name="Freyberg S."/>
            <person name="Gallo A."/>
            <person name="Gournas C."/>
            <person name="Habgood R."/>
            <person name="Hainaut M."/>
            <person name="Harispe M.L."/>
            <person name="Henrissat B."/>
            <person name="Hilden K.S."/>
            <person name="Hope R."/>
            <person name="Hossain A."/>
            <person name="Karabika E."/>
            <person name="Karaffa L."/>
            <person name="Karanyi Z."/>
            <person name="Krasevec N."/>
            <person name="Kuo A."/>
            <person name="Kusch H."/>
            <person name="LaButti K."/>
            <person name="Lagendijk E.L."/>
            <person name="Lapidus A."/>
            <person name="Levasseur A."/>
            <person name="Lindquist E."/>
            <person name="Lipzen A."/>
            <person name="Logrieco A.F."/>
            <person name="MacCabe A."/>
            <person name="Maekelae M.R."/>
            <person name="Malavazi I."/>
            <person name="Melin P."/>
            <person name="Meyer V."/>
            <person name="Mielnichuk N."/>
            <person name="Miskei M."/>
            <person name="Molnar A.P."/>
            <person name="Mule G."/>
            <person name="Ngan C.Y."/>
            <person name="Orejas M."/>
            <person name="Orosz E."/>
            <person name="Ouedraogo J.P."/>
            <person name="Overkamp K.M."/>
            <person name="Park H.-S."/>
            <person name="Perrone G."/>
            <person name="Piumi F."/>
            <person name="Punt P.J."/>
            <person name="Ram A.F."/>
            <person name="Ramon A."/>
            <person name="Rauscher S."/>
            <person name="Record E."/>
            <person name="Riano-Pachon D.M."/>
            <person name="Robert V."/>
            <person name="Roehrig J."/>
            <person name="Ruller R."/>
            <person name="Salamov A."/>
            <person name="Salih N.S."/>
            <person name="Samson R.A."/>
            <person name="Sandor E."/>
            <person name="Sanguinetti M."/>
            <person name="Schuetze T."/>
            <person name="Sepcic K."/>
            <person name="Shelest E."/>
            <person name="Sherlock G."/>
            <person name="Sophianopoulou V."/>
            <person name="Squina F.M."/>
            <person name="Sun H."/>
            <person name="Susca A."/>
            <person name="Todd R.B."/>
            <person name="Tsang A."/>
            <person name="Unkles S.E."/>
            <person name="van de Wiele N."/>
            <person name="van Rossen-Uffink D."/>
            <person name="Oliveira J.V."/>
            <person name="Vesth T.C."/>
            <person name="Visser J."/>
            <person name="Yu J.-H."/>
            <person name="Zhou M."/>
            <person name="Andersen M.R."/>
            <person name="Archer D.B."/>
            <person name="Baker S.E."/>
            <person name="Benoit I."/>
            <person name="Brakhage A.A."/>
            <person name="Braus G.H."/>
            <person name="Fischer R."/>
            <person name="Frisvad J.C."/>
            <person name="Goldman G.H."/>
            <person name="Houbraken J."/>
            <person name="Oakley B."/>
            <person name="Pocsi I."/>
            <person name="Scazzocchio C."/>
            <person name="Seiboth B."/>
            <person name="vanKuyk P.A."/>
            <person name="Wortman J."/>
            <person name="Dyer P.S."/>
            <person name="Grigoriev I.V."/>
        </authorList>
    </citation>
    <scope>NUCLEOTIDE SEQUENCE [LARGE SCALE GENOMIC DNA]</scope>
    <source>
        <strain evidence="6">CBS 101740 / IMI 381727 / IBT 21946</strain>
    </source>
</reference>
<organism evidence="5 6">
    <name type="scientific">Aspergillus brasiliensis (strain CBS 101740 / IMI 381727 / IBT 21946)</name>
    <dbReference type="NCBI Taxonomy" id="767769"/>
    <lineage>
        <taxon>Eukaryota</taxon>
        <taxon>Fungi</taxon>
        <taxon>Dikarya</taxon>
        <taxon>Ascomycota</taxon>
        <taxon>Pezizomycotina</taxon>
        <taxon>Eurotiomycetes</taxon>
        <taxon>Eurotiomycetidae</taxon>
        <taxon>Eurotiales</taxon>
        <taxon>Aspergillaceae</taxon>
        <taxon>Aspergillus</taxon>
        <taxon>Aspergillus subgen. Circumdati</taxon>
    </lineage>
</organism>
<dbReference type="Pfam" id="PF02826">
    <property type="entry name" value="2-Hacid_dh_C"/>
    <property type="match status" value="1"/>
</dbReference>
<dbReference type="STRING" id="767769.A0A1L9U8G2"/>
<protein>
    <recommendedName>
        <fullName evidence="7">D-isomer specific 2-hydroxyacid dehydrogenase NAD-binding domain-containing protein</fullName>
    </recommendedName>
</protein>
<sequence>MPKPRILHIGDPIKYNHDIYARFASQFEIIRPSTEERARDAFKQALQERRWGDFDAIFRPFWNTGGEMGRWDEELISLLPSSVKIVASAGAGYDWADVDVFAKYGILYCNGAAASSESVADMALLLILSVFRNLRWSHSAAHSINATRFLDAHTNSPLTARNPSTQVLGIIGLGQIGYTIARKVHAAFEGMKILYHDIIRKDQSIEEKVGAEYVGNLEEMLGRVDCVVVATPFAGRVLMDREMFGKMKQGSRFVNVARGGLVDEEALVEAVESGRLSGVGMDVHANEPYVHPRLAGNAKVMMMSHNAGGTVDTHVGFERLAMENIEAFLVKGRALTPVNAHLIKQSKL</sequence>
<dbReference type="PROSITE" id="PS00671">
    <property type="entry name" value="D_2_HYDROXYACID_DH_3"/>
    <property type="match status" value="1"/>
</dbReference>
<dbReference type="EMBL" id="KV878692">
    <property type="protein sequence ID" value="OJJ67976.1"/>
    <property type="molecule type" value="Genomic_DNA"/>
</dbReference>
<dbReference type="VEuPathDB" id="FungiDB:ASPBRDRAFT_134614"/>
<feature type="domain" description="D-isomer specific 2-hydroxyacid dehydrogenase catalytic" evidence="3">
    <location>
        <begin position="71"/>
        <end position="339"/>
    </location>
</feature>
<dbReference type="GO" id="GO:0030267">
    <property type="term" value="F:glyoxylate reductase (NADPH) activity"/>
    <property type="evidence" value="ECO:0007669"/>
    <property type="project" value="TreeGrafter"/>
</dbReference>
<dbReference type="GO" id="GO:0016618">
    <property type="term" value="F:hydroxypyruvate reductase [NAD(P)H] activity"/>
    <property type="evidence" value="ECO:0007669"/>
    <property type="project" value="TreeGrafter"/>
</dbReference>
<comment type="similarity">
    <text evidence="2">Belongs to the D-isomer specific 2-hydroxyacid dehydrogenase family.</text>
</comment>
<dbReference type="InterPro" id="IPR006139">
    <property type="entry name" value="D-isomer_2_OHA_DH_cat_dom"/>
</dbReference>
<evidence type="ECO:0000256" key="1">
    <source>
        <dbReference type="ARBA" id="ARBA00023002"/>
    </source>
</evidence>
<dbReference type="InterPro" id="IPR029753">
    <property type="entry name" value="D-isomer_DH_CS"/>
</dbReference>
<evidence type="ECO:0000313" key="5">
    <source>
        <dbReference type="EMBL" id="OJJ67976.1"/>
    </source>
</evidence>